<dbReference type="Pfam" id="PF08665">
    <property type="entry name" value="PglZ"/>
    <property type="match status" value="1"/>
</dbReference>
<sequence>MTIREYIRDQVFRRRAQEKGALVIYDPVRRYYDVALDMAWEKCQVIDVSPSIIEQREAATEALSSLADGNIHQLVIWIPAPPPADSDAKQRDPFAVFAEIGAVFPSGDGDDYASICRRAKPDHVPEINRLFEDGEPTFDMMDALDQGGSWPKLKTLLGASSAREILIGIVSPKPEQEEALKQDPTWVGEAREFVHRSLGQRLKTKGQTRQSIADELWRIILFSEFVFDSGSEIPSALATLPQAGIEAKSLIYDLCDELRKHEDHKDTYTIFALEIEQELSLAERTREMTQFGERDTFSFEERLFLQRMVDQALDGELEKAREIWESRRKSIWMGQEERLAEWTLSLRALDLLDTASRLSTPRFPTLESIIHGYALNWRDLDRHHREMEQAVNEWQGDHEGLETLVARARSAYFRSVEALQAEFVRLVATEGWPVSGGQVLWNCQIFSKMVAPALDAGERVAYFLIDSLRYELGVEIEKQLSDKRPVILHTACAQLPTYTEVGMASLMPEAESALKMISKDGKLVTTLGGQVATAPATRLAYLQSKKGDQCGDIDLDDLVRQKKPKMGDKVRLLLVRTRDIDSIAHDTPHHVLQLIPTLVRQILRGLTKVADMGFDRAIIATDHGFILFHEQGAGNVAPRPAGNWLIEKTRCMLGQGQADAANLVLKREDLGIPGDFEEFAAPKALVPYSRGQIYYHEGLSLQECVLPCLNVQLVSGKKGKKLSPDSLVLTYRQGKTNRITSRRPVVDLAWPQAGLFTEEGEIEVVIEAADPKGKIVGWVGSCPTINPATGGVRINPGAALSVGLRMEDDFSGDFTVRVLDAATNVLLASLHLETGYFE</sequence>
<accession>A0A0C2ECD8</accession>
<dbReference type="Proteomes" id="UP000035068">
    <property type="component" value="Unassembled WGS sequence"/>
</dbReference>
<evidence type="ECO:0000313" key="2">
    <source>
        <dbReference type="Proteomes" id="UP000035068"/>
    </source>
</evidence>
<keyword evidence="2" id="KW-1185">Reference proteome</keyword>
<comment type="caution">
    <text evidence="1">The sequence shown here is derived from an EMBL/GenBank/DDBJ whole genome shotgun (WGS) entry which is preliminary data.</text>
</comment>
<protein>
    <submittedName>
        <fullName evidence="1">Uncharacterized protein</fullName>
    </submittedName>
</protein>
<evidence type="ECO:0000313" key="1">
    <source>
        <dbReference type="EMBL" id="KIH76253.1"/>
    </source>
</evidence>
<proteinExistence type="predicted"/>
<dbReference type="RefSeq" id="WP_040099784.1">
    <property type="nucleotide sequence ID" value="NZ_JWJD01000004.1"/>
</dbReference>
<organism evidence="1 2">
    <name type="scientific">Geoalkalibacter ferrihydriticus DSM 17813</name>
    <dbReference type="NCBI Taxonomy" id="1121915"/>
    <lineage>
        <taxon>Bacteria</taxon>
        <taxon>Pseudomonadati</taxon>
        <taxon>Thermodesulfobacteriota</taxon>
        <taxon>Desulfuromonadia</taxon>
        <taxon>Desulfuromonadales</taxon>
        <taxon>Geoalkalibacteraceae</taxon>
        <taxon>Geoalkalibacter</taxon>
    </lineage>
</organism>
<dbReference type="EMBL" id="JWJD01000004">
    <property type="protein sequence ID" value="KIH76253.1"/>
    <property type="molecule type" value="Genomic_DNA"/>
</dbReference>
<dbReference type="AlphaFoldDB" id="A0A0C2ECD8"/>
<reference evidence="1 2" key="1">
    <citation type="submission" date="2014-12" db="EMBL/GenBank/DDBJ databases">
        <title>Genomes of Geoalkalibacter ferrihydriticus and Geoalkalibacter subterraneus, two haloalkaliphilic metal-reducing members of the Geobacteraceae.</title>
        <authorList>
            <person name="Badalamenti J.P."/>
            <person name="Torres C.I."/>
            <person name="Krajmalnik-Brown R."/>
            <person name="Bond D.R."/>
        </authorList>
    </citation>
    <scope>NUCLEOTIDE SEQUENCE [LARGE SCALE GENOMIC DNA]</scope>
    <source>
        <strain evidence="1 2">DSM 17813</strain>
    </source>
</reference>
<name>A0A0C2ECD8_9BACT</name>
<gene>
    <name evidence="1" type="ORF">GFER_11585</name>
</gene>